<feature type="compositionally biased region" description="Low complexity" evidence="1">
    <location>
        <begin position="22"/>
        <end position="43"/>
    </location>
</feature>
<feature type="compositionally biased region" description="Basic and acidic residues" evidence="1">
    <location>
        <begin position="303"/>
        <end position="315"/>
    </location>
</feature>
<evidence type="ECO:0000313" key="2">
    <source>
        <dbReference type="EMBL" id="PPQ81627.1"/>
    </source>
</evidence>
<proteinExistence type="predicted"/>
<reference evidence="2 3" key="1">
    <citation type="journal article" date="2018" name="Evol. Lett.">
        <title>Horizontal gene cluster transfer increased hallucinogenic mushroom diversity.</title>
        <authorList>
            <person name="Reynolds H.T."/>
            <person name="Vijayakumar V."/>
            <person name="Gluck-Thaler E."/>
            <person name="Korotkin H.B."/>
            <person name="Matheny P.B."/>
            <person name="Slot J.C."/>
        </authorList>
    </citation>
    <scope>NUCLEOTIDE SEQUENCE [LARGE SCALE GENOMIC DNA]</scope>
    <source>
        <strain evidence="2 3">SRW20</strain>
    </source>
</reference>
<feature type="region of interest" description="Disordered" evidence="1">
    <location>
        <begin position="303"/>
        <end position="327"/>
    </location>
</feature>
<feature type="region of interest" description="Disordered" evidence="1">
    <location>
        <begin position="1"/>
        <end position="47"/>
    </location>
</feature>
<gene>
    <name evidence="2" type="ORF">CVT26_003004</name>
</gene>
<evidence type="ECO:0000256" key="1">
    <source>
        <dbReference type="SAM" id="MobiDB-lite"/>
    </source>
</evidence>
<comment type="caution">
    <text evidence="2">The sequence shown here is derived from an EMBL/GenBank/DDBJ whole genome shotgun (WGS) entry which is preliminary data.</text>
</comment>
<feature type="compositionally biased region" description="Basic and acidic residues" evidence="1">
    <location>
        <begin position="1"/>
        <end position="12"/>
    </location>
</feature>
<name>A0A409WT08_9AGAR</name>
<protein>
    <submittedName>
        <fullName evidence="2">Uncharacterized protein</fullName>
    </submittedName>
</protein>
<dbReference type="EMBL" id="NHYE01004847">
    <property type="protein sequence ID" value="PPQ81627.1"/>
    <property type="molecule type" value="Genomic_DNA"/>
</dbReference>
<feature type="compositionally biased region" description="Polar residues" evidence="1">
    <location>
        <begin position="318"/>
        <end position="327"/>
    </location>
</feature>
<dbReference type="AlphaFoldDB" id="A0A409WT08"/>
<accession>A0A409WT08</accession>
<feature type="region of interest" description="Disordered" evidence="1">
    <location>
        <begin position="267"/>
        <end position="291"/>
    </location>
</feature>
<dbReference type="InParanoid" id="A0A409WT08"/>
<dbReference type="Proteomes" id="UP000284706">
    <property type="component" value="Unassembled WGS sequence"/>
</dbReference>
<keyword evidence="3" id="KW-1185">Reference proteome</keyword>
<dbReference type="OrthoDB" id="3203159at2759"/>
<dbReference type="STRING" id="231916.A0A409WT08"/>
<organism evidence="2 3">
    <name type="scientific">Gymnopilus dilepis</name>
    <dbReference type="NCBI Taxonomy" id="231916"/>
    <lineage>
        <taxon>Eukaryota</taxon>
        <taxon>Fungi</taxon>
        <taxon>Dikarya</taxon>
        <taxon>Basidiomycota</taxon>
        <taxon>Agaricomycotina</taxon>
        <taxon>Agaricomycetes</taxon>
        <taxon>Agaricomycetidae</taxon>
        <taxon>Agaricales</taxon>
        <taxon>Agaricineae</taxon>
        <taxon>Hymenogastraceae</taxon>
        <taxon>Gymnopilus</taxon>
    </lineage>
</organism>
<sequence>MSSFVELERETPPHLSPAPRHQSPAPHPQSTTPPQQTLDPAIAQDDDSDADQEYALVELQDFRSPVAVDEITDGPFEVVSFLPTLKAPMRYQSNLRLATRRKEALVYASTYLRRQIDSNPDLVFTRHMANDRFPSIDRGLTDLLTQIKRVETNRGDAFTIDKKFYSPILSGIYTMIKELGQYLLIDGYAIPELPRWGKDGDINVYHLENEYEILAIAFRTEVEQCVALFDKVYDFAHAKPRSQSLISYGENHRSGRSFLVGPPEHSPDITRMIHSPEPATSTPANRRRSSMYAYNKEGITKLRDATQAVTRDKPPTRTLRSFSQPSR</sequence>
<evidence type="ECO:0000313" key="3">
    <source>
        <dbReference type="Proteomes" id="UP000284706"/>
    </source>
</evidence>